<evidence type="ECO:0000256" key="7">
    <source>
        <dbReference type="ARBA" id="ARBA00023004"/>
    </source>
</evidence>
<evidence type="ECO:0000256" key="3">
    <source>
        <dbReference type="ARBA" id="ARBA00022723"/>
    </source>
</evidence>
<dbReference type="STRING" id="745368.SAMN02745178_00006"/>
<keyword evidence="11" id="KW-0812">Transmembrane</keyword>
<feature type="domain" description="4Fe-4S ferredoxin-type" evidence="12">
    <location>
        <begin position="234"/>
        <end position="263"/>
    </location>
</feature>
<dbReference type="HAMAP" id="MF_00463">
    <property type="entry name" value="RsxB_RnfB"/>
    <property type="match status" value="1"/>
</dbReference>
<feature type="domain" description="4Fe-4S" evidence="13">
    <location>
        <begin position="32"/>
        <end position="91"/>
    </location>
</feature>
<evidence type="ECO:0000256" key="9">
    <source>
        <dbReference type="ARBA" id="ARBA00023136"/>
    </source>
</evidence>
<keyword evidence="1 10" id="KW-0813">Transport</keyword>
<feature type="binding site" evidence="10">
    <location>
        <position position="179"/>
    </location>
    <ligand>
        <name>[4Fe-4S] cluster</name>
        <dbReference type="ChEBI" id="CHEBI:49883"/>
        <label>2</label>
    </ligand>
</feature>
<name>A0A1T4W690_9FIRM</name>
<feature type="binding site" evidence="10">
    <location>
        <position position="150"/>
    </location>
    <ligand>
        <name>[4Fe-4S] cluster</name>
        <dbReference type="ChEBI" id="CHEBI:49883"/>
        <label>3</label>
    </ligand>
</feature>
<dbReference type="GO" id="GO:0051539">
    <property type="term" value="F:4 iron, 4 sulfur cluster binding"/>
    <property type="evidence" value="ECO:0007669"/>
    <property type="project" value="UniProtKB-UniRule"/>
</dbReference>
<dbReference type="EMBL" id="FUYF01000001">
    <property type="protein sequence ID" value="SKA72814.1"/>
    <property type="molecule type" value="Genomic_DNA"/>
</dbReference>
<dbReference type="InterPro" id="IPR017900">
    <property type="entry name" value="4Fe4S_Fe_S_CS"/>
</dbReference>
<proteinExistence type="inferred from homology"/>
<keyword evidence="6 10" id="KW-0249">Electron transport</keyword>
<evidence type="ECO:0000256" key="6">
    <source>
        <dbReference type="ARBA" id="ARBA00022982"/>
    </source>
</evidence>
<evidence type="ECO:0000256" key="2">
    <source>
        <dbReference type="ARBA" id="ARBA00022485"/>
    </source>
</evidence>
<feature type="domain" description="4Fe-4S ferredoxin-type" evidence="12">
    <location>
        <begin position="160"/>
        <end position="189"/>
    </location>
</feature>
<organism evidence="14 15">
    <name type="scientific">Gemmiger formicilis</name>
    <dbReference type="NCBI Taxonomy" id="745368"/>
    <lineage>
        <taxon>Bacteria</taxon>
        <taxon>Bacillati</taxon>
        <taxon>Bacillota</taxon>
        <taxon>Clostridia</taxon>
        <taxon>Eubacteriales</taxon>
        <taxon>Gemmiger</taxon>
    </lineage>
</organism>
<dbReference type="Pfam" id="PF12837">
    <property type="entry name" value="Fer4_6"/>
    <property type="match status" value="1"/>
</dbReference>
<dbReference type="Proteomes" id="UP000190286">
    <property type="component" value="Unassembled WGS sequence"/>
</dbReference>
<feature type="binding site" evidence="10">
    <location>
        <position position="74"/>
    </location>
    <ligand>
        <name>[4Fe-4S] cluster</name>
        <dbReference type="ChEBI" id="CHEBI:49883"/>
        <label>1</label>
    </ligand>
</feature>
<keyword evidence="9 10" id="KW-0472">Membrane</keyword>
<comment type="subcellular location">
    <subcellularLocation>
        <location evidence="10">Cell membrane</location>
    </subcellularLocation>
</comment>
<dbReference type="PROSITE" id="PS51656">
    <property type="entry name" value="4FE4S"/>
    <property type="match status" value="1"/>
</dbReference>
<feature type="binding site" evidence="10">
    <location>
        <position position="136"/>
    </location>
    <ligand>
        <name>[4Fe-4S] cluster</name>
        <dbReference type="ChEBI" id="CHEBI:49883"/>
        <label>2</label>
    </ligand>
</feature>
<dbReference type="PANTHER" id="PTHR43560:SF1">
    <property type="entry name" value="ION-TRANSLOCATING OXIDOREDUCTASE COMPLEX SUBUNIT B"/>
    <property type="match status" value="1"/>
</dbReference>
<dbReference type="InterPro" id="IPR010207">
    <property type="entry name" value="Elect_transpt_cplx_RnfB/RsxB"/>
</dbReference>
<dbReference type="InterPro" id="IPR050395">
    <property type="entry name" value="4Fe4S_Ferredoxin_RnfB"/>
</dbReference>
<evidence type="ECO:0000313" key="14">
    <source>
        <dbReference type="EMBL" id="SKA72814.1"/>
    </source>
</evidence>
<evidence type="ECO:0000259" key="13">
    <source>
        <dbReference type="PROSITE" id="PS51656"/>
    </source>
</evidence>
<accession>A0A1T4W690</accession>
<evidence type="ECO:0000259" key="12">
    <source>
        <dbReference type="PROSITE" id="PS51379"/>
    </source>
</evidence>
<evidence type="ECO:0000313" key="15">
    <source>
        <dbReference type="Proteomes" id="UP000190286"/>
    </source>
</evidence>
<dbReference type="GO" id="GO:0022900">
    <property type="term" value="P:electron transport chain"/>
    <property type="evidence" value="ECO:0007669"/>
    <property type="project" value="UniProtKB-UniRule"/>
</dbReference>
<feature type="domain" description="4Fe-4S ferredoxin-type" evidence="12">
    <location>
        <begin position="202"/>
        <end position="233"/>
    </location>
</feature>
<keyword evidence="7 10" id="KW-0408">Iron</keyword>
<dbReference type="PROSITE" id="PS51379">
    <property type="entry name" value="4FE4S_FER_2"/>
    <property type="match status" value="3"/>
</dbReference>
<keyword evidence="11" id="KW-1133">Transmembrane helix</keyword>
<dbReference type="GO" id="GO:0046872">
    <property type="term" value="F:metal ion binding"/>
    <property type="evidence" value="ECO:0007669"/>
    <property type="project" value="UniProtKB-KW"/>
</dbReference>
<feature type="binding site" evidence="10">
    <location>
        <position position="172"/>
    </location>
    <ligand>
        <name>[4Fe-4S] cluster</name>
        <dbReference type="ChEBI" id="CHEBI:49883"/>
        <label>3</label>
    </ligand>
</feature>
<gene>
    <name evidence="10" type="primary">rnfB</name>
    <name evidence="14" type="ORF">SAMN02745178_00006</name>
</gene>
<keyword evidence="2 10" id="KW-0004">4Fe-4S</keyword>
<dbReference type="GO" id="GO:0005886">
    <property type="term" value="C:plasma membrane"/>
    <property type="evidence" value="ECO:0007669"/>
    <property type="project" value="UniProtKB-SubCell"/>
</dbReference>
<dbReference type="Gene3D" id="3.30.70.20">
    <property type="match status" value="2"/>
</dbReference>
<dbReference type="EC" id="7.-.-.-" evidence="10"/>
<feature type="binding site" evidence="10">
    <location>
        <position position="140"/>
    </location>
    <ligand>
        <name>[4Fe-4S] cluster</name>
        <dbReference type="ChEBI" id="CHEBI:49883"/>
        <label>2</label>
    </ligand>
</feature>
<reference evidence="14 15" key="1">
    <citation type="submission" date="2017-02" db="EMBL/GenBank/DDBJ databases">
        <authorList>
            <person name="Peterson S.W."/>
        </authorList>
    </citation>
    <scope>NUCLEOTIDE SEQUENCE [LARGE SCALE GENOMIC DNA]</scope>
    <source>
        <strain evidence="14 15">ATCC 27749</strain>
    </source>
</reference>
<comment type="caution">
    <text evidence="10">Lacks conserved residue(s) required for the propagation of feature annotation.</text>
</comment>
<evidence type="ECO:0000256" key="4">
    <source>
        <dbReference type="ARBA" id="ARBA00022737"/>
    </source>
</evidence>
<dbReference type="GeneID" id="93336517"/>
<comment type="similarity">
    <text evidence="10">Belongs to the 4Fe4S bacterial-type ferredoxin family. RnfB subfamily.</text>
</comment>
<comment type="cofactor">
    <cofactor evidence="10">
        <name>[4Fe-4S] cluster</name>
        <dbReference type="ChEBI" id="CHEBI:49883"/>
    </cofactor>
    <text evidence="10">Binds 3 [4Fe-4S] clusters.</text>
</comment>
<dbReference type="Pfam" id="PF04060">
    <property type="entry name" value="FeS"/>
    <property type="match status" value="1"/>
</dbReference>
<feature type="binding site" evidence="10">
    <location>
        <position position="57"/>
    </location>
    <ligand>
        <name>[4Fe-4S] cluster</name>
        <dbReference type="ChEBI" id="CHEBI:49883"/>
        <label>1</label>
    </ligand>
</feature>
<dbReference type="Pfam" id="PF12838">
    <property type="entry name" value="Fer4_7"/>
    <property type="match status" value="1"/>
</dbReference>
<keyword evidence="8 10" id="KW-0411">Iron-sulfur</keyword>
<keyword evidence="5 10" id="KW-1278">Translocase</keyword>
<protein>
    <recommendedName>
        <fullName evidence="10">Ion-translocating oxidoreductase complex subunit B</fullName>
        <ecNumber evidence="10">7.-.-.-</ecNumber>
    </recommendedName>
    <alternativeName>
        <fullName evidence="10">Rnf electron transport complex subunit B</fullName>
    </alternativeName>
</protein>
<dbReference type="InterPro" id="IPR017896">
    <property type="entry name" value="4Fe4S_Fe-S-bd"/>
</dbReference>
<feature type="binding site" evidence="10">
    <location>
        <position position="146"/>
    </location>
    <ligand>
        <name>[4Fe-4S] cluster</name>
        <dbReference type="ChEBI" id="CHEBI:49883"/>
        <label>2</label>
    </ligand>
</feature>
<feature type="binding site" evidence="10">
    <location>
        <position position="169"/>
    </location>
    <ligand>
        <name>[4Fe-4S] cluster</name>
        <dbReference type="ChEBI" id="CHEBI:49883"/>
        <label>3</label>
    </ligand>
</feature>
<evidence type="ECO:0000256" key="5">
    <source>
        <dbReference type="ARBA" id="ARBA00022967"/>
    </source>
</evidence>
<dbReference type="AlphaFoldDB" id="A0A1T4W690"/>
<keyword evidence="4 10" id="KW-0677">Repeat</keyword>
<feature type="binding site" evidence="10">
    <location>
        <position position="175"/>
    </location>
    <ligand>
        <name>[4Fe-4S] cluster</name>
        <dbReference type="ChEBI" id="CHEBI:49883"/>
        <label>3</label>
    </ligand>
</feature>
<dbReference type="PANTHER" id="PTHR43560">
    <property type="entry name" value="ION-TRANSLOCATING OXIDOREDUCTASE COMPLEX SUBUNIT B"/>
    <property type="match status" value="1"/>
</dbReference>
<evidence type="ECO:0000256" key="11">
    <source>
        <dbReference type="SAM" id="Phobius"/>
    </source>
</evidence>
<feature type="binding site" evidence="10">
    <location>
        <position position="49"/>
    </location>
    <ligand>
        <name>[4Fe-4S] cluster</name>
        <dbReference type="ChEBI" id="CHEBI:49883"/>
        <label>1</label>
    </ligand>
</feature>
<keyword evidence="15" id="KW-1185">Reference proteome</keyword>
<dbReference type="NCBIfam" id="TIGR01944">
    <property type="entry name" value="rnfB"/>
    <property type="match status" value="1"/>
</dbReference>
<dbReference type="InterPro" id="IPR007202">
    <property type="entry name" value="4Fe-4S_dom"/>
</dbReference>
<evidence type="ECO:0000256" key="1">
    <source>
        <dbReference type="ARBA" id="ARBA00022448"/>
    </source>
</evidence>
<keyword evidence="10" id="KW-1003">Cell membrane</keyword>
<sequence length="282" mass="29109">MNPIVFAIVVVVVLGLAGGVILVLASKFMAVYEDPRIAQVTECLAGANCGGCGYAGCADYAKAIVENGAPTFKCAPGGDKTADAINTIMGNATDDRPSLRATVICAGGENCGKRFDYQGIQTCAAAASIAGGPSACAYGCLGLGDCTRACKFDAIHVINGVAVVDRKKCTGCTACTVTCPRHVIQMKPIAPQPAVKCSNKDKGALVNKTCKVGCIACGLCVRNCPNQAIFLKDNVAVIDYTKCNGCGTCVSKCPKKAIQWVEGTPRPIDAPVPAHEVLKTRV</sequence>
<dbReference type="CDD" id="cd10549">
    <property type="entry name" value="MtMvhB_like"/>
    <property type="match status" value="1"/>
</dbReference>
<dbReference type="SUPFAM" id="SSF54862">
    <property type="entry name" value="4Fe-4S ferredoxins"/>
    <property type="match status" value="2"/>
</dbReference>
<feature type="binding site" evidence="10">
    <location>
        <position position="52"/>
    </location>
    <ligand>
        <name>[4Fe-4S] cluster</name>
        <dbReference type="ChEBI" id="CHEBI:49883"/>
        <label>1</label>
    </ligand>
</feature>
<comment type="subunit">
    <text evidence="10">The complex is composed of six subunits: RnfA, RnfB, RnfC, RnfD, RnfE and RnfG.</text>
</comment>
<dbReference type="GO" id="GO:0009055">
    <property type="term" value="F:electron transfer activity"/>
    <property type="evidence" value="ECO:0007669"/>
    <property type="project" value="InterPro"/>
</dbReference>
<dbReference type="PROSITE" id="PS00198">
    <property type="entry name" value="4FE4S_FER_1"/>
    <property type="match status" value="2"/>
</dbReference>
<dbReference type="RefSeq" id="WP_078783028.1">
    <property type="nucleotide sequence ID" value="NZ_CABIYV010000002.1"/>
</dbReference>
<feature type="transmembrane region" description="Helical" evidence="11">
    <location>
        <begin position="6"/>
        <end position="26"/>
    </location>
</feature>
<dbReference type="Gene3D" id="1.10.15.40">
    <property type="entry name" value="Electron transport complex subunit B, putative Fe-S cluster"/>
    <property type="match status" value="1"/>
</dbReference>
<evidence type="ECO:0000256" key="10">
    <source>
        <dbReference type="HAMAP-Rule" id="MF_00463"/>
    </source>
</evidence>
<evidence type="ECO:0000256" key="8">
    <source>
        <dbReference type="ARBA" id="ARBA00023014"/>
    </source>
</evidence>
<feature type="region of interest" description="Hydrophobic" evidence="10">
    <location>
        <begin position="1"/>
        <end position="26"/>
    </location>
</feature>
<dbReference type="OrthoDB" id="9789936at2"/>
<comment type="function">
    <text evidence="10">Part of a membrane-bound complex that couples electron transfer with translocation of ions across the membrane.</text>
</comment>
<keyword evidence="3 10" id="KW-0479">Metal-binding</keyword>